<reference evidence="3" key="1">
    <citation type="submission" date="2017-09" db="EMBL/GenBank/DDBJ databases">
        <title>Depth-based differentiation of microbial function through sediment-hosted aquifers and enrichment of novel symbionts in the deep terrestrial subsurface.</title>
        <authorList>
            <person name="Probst A.J."/>
            <person name="Ladd B."/>
            <person name="Jarett J.K."/>
            <person name="Geller-Mcgrath D.E."/>
            <person name="Sieber C.M.K."/>
            <person name="Emerson J.B."/>
            <person name="Anantharaman K."/>
            <person name="Thomas B.C."/>
            <person name="Malmstrom R."/>
            <person name="Stieglmeier M."/>
            <person name="Klingl A."/>
            <person name="Woyke T."/>
            <person name="Ryan C.M."/>
            <person name="Banfield J.F."/>
        </authorList>
    </citation>
    <scope>NUCLEOTIDE SEQUENCE [LARGE SCALE GENOMIC DNA]</scope>
</reference>
<accession>A0A2M6YVC0</accession>
<comment type="caution">
    <text evidence="2">The sequence shown here is derived from an EMBL/GenBank/DDBJ whole genome shotgun (WGS) entry which is preliminary data.</text>
</comment>
<dbReference type="AlphaFoldDB" id="A0A2M6YVC0"/>
<feature type="domain" description="PIN" evidence="1">
    <location>
        <begin position="2"/>
        <end position="125"/>
    </location>
</feature>
<organism evidence="2 3">
    <name type="scientific">Candidatus Roizmanbacteria bacterium CG07_land_8_20_14_0_80_34_15</name>
    <dbReference type="NCBI Taxonomy" id="1974849"/>
    <lineage>
        <taxon>Bacteria</taxon>
        <taxon>Candidatus Roizmaniibacteriota</taxon>
    </lineage>
</organism>
<dbReference type="InterPro" id="IPR002716">
    <property type="entry name" value="PIN_dom"/>
</dbReference>
<evidence type="ECO:0000313" key="2">
    <source>
        <dbReference type="EMBL" id="PIU37457.1"/>
    </source>
</evidence>
<evidence type="ECO:0000259" key="1">
    <source>
        <dbReference type="SMART" id="SM00670"/>
    </source>
</evidence>
<dbReference type="PANTHER" id="PTHR38826">
    <property type="entry name" value="RIBONUCLEASE VAPC13"/>
    <property type="match status" value="1"/>
</dbReference>
<dbReference type="Gene3D" id="3.40.50.1010">
    <property type="entry name" value="5'-nuclease"/>
    <property type="match status" value="1"/>
</dbReference>
<sequence length="143" mass="16796">MKSVYIDTNLFLYLSEKKSSFYLESVELIRHLKNDRTLILTSSESIQEIVYVSQKMKKLSYGLKTIEKVFEVIDELLSINKKTINYYLDLVIKHSTSDSRDSLHVATCIENKIGTIITYDYGFKKFKEIKVFTPQEFLNKFNL</sequence>
<dbReference type="InterPro" id="IPR052106">
    <property type="entry name" value="PINc/VapC_TA"/>
</dbReference>
<gene>
    <name evidence="2" type="ORF">COT02_00810</name>
</gene>
<dbReference type="InterPro" id="IPR029060">
    <property type="entry name" value="PIN-like_dom_sf"/>
</dbReference>
<name>A0A2M6YVC0_9BACT</name>
<dbReference type="Pfam" id="PF01850">
    <property type="entry name" value="PIN"/>
    <property type="match status" value="1"/>
</dbReference>
<dbReference type="SUPFAM" id="SSF88723">
    <property type="entry name" value="PIN domain-like"/>
    <property type="match status" value="1"/>
</dbReference>
<proteinExistence type="predicted"/>
<protein>
    <recommendedName>
        <fullName evidence="1">PIN domain-containing protein</fullName>
    </recommendedName>
</protein>
<evidence type="ECO:0000313" key="3">
    <source>
        <dbReference type="Proteomes" id="UP000230184"/>
    </source>
</evidence>
<dbReference type="SMART" id="SM00670">
    <property type="entry name" value="PINc"/>
    <property type="match status" value="1"/>
</dbReference>
<dbReference type="PANTHER" id="PTHR38826:SF5">
    <property type="entry name" value="RIBONUCLEASE VAPC13"/>
    <property type="match status" value="1"/>
</dbReference>
<dbReference type="Proteomes" id="UP000230184">
    <property type="component" value="Unassembled WGS sequence"/>
</dbReference>
<dbReference type="CDD" id="cd09854">
    <property type="entry name" value="PIN_VapC-like"/>
    <property type="match status" value="1"/>
</dbReference>
<dbReference type="EMBL" id="PEWY01000018">
    <property type="protein sequence ID" value="PIU37457.1"/>
    <property type="molecule type" value="Genomic_DNA"/>
</dbReference>